<protein>
    <submittedName>
        <fullName evidence="5">Glycosyl transferase</fullName>
    </submittedName>
</protein>
<dbReference type="PANTHER" id="PTHR43179">
    <property type="entry name" value="RHAMNOSYLTRANSFERASE WBBL"/>
    <property type="match status" value="1"/>
</dbReference>
<reference evidence="5" key="2">
    <citation type="submission" date="2020-09" db="EMBL/GenBank/DDBJ databases">
        <authorList>
            <person name="Sun Q."/>
            <person name="Kim S."/>
        </authorList>
    </citation>
    <scope>NUCLEOTIDE SEQUENCE</scope>
    <source>
        <strain evidence="5">KCTC 12368</strain>
    </source>
</reference>
<evidence type="ECO:0000313" key="6">
    <source>
        <dbReference type="Proteomes" id="UP000619457"/>
    </source>
</evidence>
<gene>
    <name evidence="5" type="ORF">GCM10007049_35150</name>
</gene>
<name>A0A918QA66_9BACT</name>
<evidence type="ECO:0000259" key="4">
    <source>
        <dbReference type="Pfam" id="PF00535"/>
    </source>
</evidence>
<dbReference type="PANTHER" id="PTHR43179:SF12">
    <property type="entry name" value="GALACTOFURANOSYLTRANSFERASE GLFT2"/>
    <property type="match status" value="1"/>
</dbReference>
<dbReference type="CDD" id="cd04186">
    <property type="entry name" value="GT_2_like_c"/>
    <property type="match status" value="1"/>
</dbReference>
<dbReference type="Gene3D" id="3.90.550.10">
    <property type="entry name" value="Spore Coat Polysaccharide Biosynthesis Protein SpsA, Chain A"/>
    <property type="match status" value="1"/>
</dbReference>
<evidence type="ECO:0000313" key="5">
    <source>
        <dbReference type="EMBL" id="GGZ38908.1"/>
    </source>
</evidence>
<keyword evidence="6" id="KW-1185">Reference proteome</keyword>
<comment type="similarity">
    <text evidence="1">Belongs to the glycosyltransferase 2 family.</text>
</comment>
<dbReference type="GO" id="GO:0016757">
    <property type="term" value="F:glycosyltransferase activity"/>
    <property type="evidence" value="ECO:0007669"/>
    <property type="project" value="UniProtKB-KW"/>
</dbReference>
<dbReference type="Proteomes" id="UP000619457">
    <property type="component" value="Unassembled WGS sequence"/>
</dbReference>
<dbReference type="SUPFAM" id="SSF53448">
    <property type="entry name" value="Nucleotide-diphospho-sugar transferases"/>
    <property type="match status" value="1"/>
</dbReference>
<dbReference type="InterPro" id="IPR029044">
    <property type="entry name" value="Nucleotide-diphossugar_trans"/>
</dbReference>
<proteinExistence type="inferred from homology"/>
<keyword evidence="2" id="KW-0328">Glycosyltransferase</keyword>
<dbReference type="EMBL" id="BMWX01000008">
    <property type="protein sequence ID" value="GGZ38908.1"/>
    <property type="molecule type" value="Genomic_DNA"/>
</dbReference>
<comment type="caution">
    <text evidence="5">The sequence shown here is derived from an EMBL/GenBank/DDBJ whole genome shotgun (WGS) entry which is preliminary data.</text>
</comment>
<evidence type="ECO:0000256" key="3">
    <source>
        <dbReference type="ARBA" id="ARBA00022679"/>
    </source>
</evidence>
<keyword evidence="3 5" id="KW-0808">Transferase</keyword>
<dbReference type="Pfam" id="PF00535">
    <property type="entry name" value="Glycos_transf_2"/>
    <property type="match status" value="1"/>
</dbReference>
<evidence type="ECO:0000256" key="1">
    <source>
        <dbReference type="ARBA" id="ARBA00006739"/>
    </source>
</evidence>
<accession>A0A918QA66</accession>
<sequence length="337" mass="38765">MRKAAIVILNYNGKEMLRQFLPTLLTESFFEIIIADNHSSDDSIDFLARHYPDLQVLALSQNYGYSKGYNEALARLQGAYEYFVLLNSDVKVSPLWDRSLVDFLDAHPDHVAVQPKILSFQNPNQYDYAGAGGGFIDQLGYPYCRGRILDEIEEDRGQYDDTLEVSWTSGACFALRAEAFFEEQGFDDEFFAHMEEIDLCWRWTMAGWKLGYLGKVSVYHLGGGTLSRTSSFKTYLNMRNNLLMLYKNLHSSRFLLLFVLRMGMDSFAGLYLALTGKGDQTKAVLKGYRDFFKMKSKIKKSKYLASKLPSQAENRRSYINSIVIKYYLAGKKRYQEL</sequence>
<dbReference type="AlphaFoldDB" id="A0A918QA66"/>
<organism evidence="5 6">
    <name type="scientific">Echinicola pacifica</name>
    <dbReference type="NCBI Taxonomy" id="346377"/>
    <lineage>
        <taxon>Bacteria</taxon>
        <taxon>Pseudomonadati</taxon>
        <taxon>Bacteroidota</taxon>
        <taxon>Cytophagia</taxon>
        <taxon>Cytophagales</taxon>
        <taxon>Cyclobacteriaceae</taxon>
        <taxon>Echinicola</taxon>
    </lineage>
</organism>
<reference evidence="5" key="1">
    <citation type="journal article" date="2014" name="Int. J. Syst. Evol. Microbiol.">
        <title>Complete genome sequence of Corynebacterium casei LMG S-19264T (=DSM 44701T), isolated from a smear-ripened cheese.</title>
        <authorList>
            <consortium name="US DOE Joint Genome Institute (JGI-PGF)"/>
            <person name="Walter F."/>
            <person name="Albersmeier A."/>
            <person name="Kalinowski J."/>
            <person name="Ruckert C."/>
        </authorList>
    </citation>
    <scope>NUCLEOTIDE SEQUENCE</scope>
    <source>
        <strain evidence="5">KCTC 12368</strain>
    </source>
</reference>
<feature type="domain" description="Glycosyltransferase 2-like" evidence="4">
    <location>
        <begin position="6"/>
        <end position="179"/>
    </location>
</feature>
<evidence type="ECO:0000256" key="2">
    <source>
        <dbReference type="ARBA" id="ARBA00022676"/>
    </source>
</evidence>
<dbReference type="InterPro" id="IPR001173">
    <property type="entry name" value="Glyco_trans_2-like"/>
</dbReference>
<dbReference type="RefSeq" id="WP_018473612.1">
    <property type="nucleotide sequence ID" value="NZ_BMWX01000008.1"/>
</dbReference>